<evidence type="ECO:0008006" key="7">
    <source>
        <dbReference type="Google" id="ProtNLM"/>
    </source>
</evidence>
<evidence type="ECO:0000256" key="1">
    <source>
        <dbReference type="ARBA" id="ARBA00004127"/>
    </source>
</evidence>
<dbReference type="InterPro" id="IPR052527">
    <property type="entry name" value="Metal_cation-efflux_comp"/>
</dbReference>
<dbReference type="Gene3D" id="1.20.120.1630">
    <property type="match status" value="1"/>
</dbReference>
<gene>
    <name evidence="6" type="ORF">AMST5_00204</name>
</gene>
<feature type="transmembrane region" description="Helical" evidence="5">
    <location>
        <begin position="106"/>
        <end position="127"/>
    </location>
</feature>
<reference evidence="6" key="1">
    <citation type="submission" date="2023-07" db="EMBL/GenBank/DDBJ databases">
        <authorList>
            <person name="Pelsma A.J. K."/>
        </authorList>
    </citation>
    <scope>NUCLEOTIDE SEQUENCE</scope>
</reference>
<feature type="transmembrane region" description="Helical" evidence="5">
    <location>
        <begin position="32"/>
        <end position="51"/>
    </location>
</feature>
<sequence length="225" mass="25089">MLSRLFIQTFMWIALMAALLFVPAGTAAWPEAWIYLGIIGAIGSAAGLWFARHDPGLLRERLASPLQAGQPAWDKVILLLFFTLYLASFVVMGLDAVRWQTTVMPVWVEASGAACILASYAIIWRVLVENSFAAPVVRIQEERGQRIVMTGPYAIVRHPMYGGATLFLFGTPLLLGSAFGLVFASLLVVLLAIRSILEERALADRFPDYAAYREKVRYRFVPHVW</sequence>
<dbReference type="AlphaFoldDB" id="A0AA48LZY2"/>
<feature type="transmembrane region" description="Helical" evidence="5">
    <location>
        <begin position="72"/>
        <end position="94"/>
    </location>
</feature>
<feature type="transmembrane region" description="Helical" evidence="5">
    <location>
        <begin position="5"/>
        <end position="26"/>
    </location>
</feature>
<keyword evidence="4 5" id="KW-0472">Membrane</keyword>
<dbReference type="Pfam" id="PF04191">
    <property type="entry name" value="PEMT"/>
    <property type="match status" value="1"/>
</dbReference>
<keyword evidence="2 5" id="KW-0812">Transmembrane</keyword>
<organism evidence="6">
    <name type="scientific">freshwater sediment metagenome</name>
    <dbReference type="NCBI Taxonomy" id="556182"/>
    <lineage>
        <taxon>unclassified sequences</taxon>
        <taxon>metagenomes</taxon>
        <taxon>ecological metagenomes</taxon>
    </lineage>
</organism>
<proteinExistence type="predicted"/>
<evidence type="ECO:0000256" key="2">
    <source>
        <dbReference type="ARBA" id="ARBA00022692"/>
    </source>
</evidence>
<accession>A0AA48LZY2</accession>
<evidence type="ECO:0000256" key="3">
    <source>
        <dbReference type="ARBA" id="ARBA00022989"/>
    </source>
</evidence>
<evidence type="ECO:0000313" key="6">
    <source>
        <dbReference type="EMBL" id="CAJ0849984.1"/>
    </source>
</evidence>
<dbReference type="InterPro" id="IPR007318">
    <property type="entry name" value="Phopholipid_MeTrfase"/>
</dbReference>
<evidence type="ECO:0000256" key="4">
    <source>
        <dbReference type="ARBA" id="ARBA00023136"/>
    </source>
</evidence>
<dbReference type="PANTHER" id="PTHR43847:SF1">
    <property type="entry name" value="BLL3993 PROTEIN"/>
    <property type="match status" value="1"/>
</dbReference>
<feature type="transmembrane region" description="Helical" evidence="5">
    <location>
        <begin position="175"/>
        <end position="197"/>
    </location>
</feature>
<dbReference type="GO" id="GO:0012505">
    <property type="term" value="C:endomembrane system"/>
    <property type="evidence" value="ECO:0007669"/>
    <property type="project" value="UniProtKB-SubCell"/>
</dbReference>
<keyword evidence="3 5" id="KW-1133">Transmembrane helix</keyword>
<protein>
    <recommendedName>
        <fullName evidence="7">Isoprenylcysteine carboxyl methyltransferase</fullName>
    </recommendedName>
</protein>
<comment type="subcellular location">
    <subcellularLocation>
        <location evidence="1">Endomembrane system</location>
        <topology evidence="1">Multi-pass membrane protein</topology>
    </subcellularLocation>
</comment>
<dbReference type="PANTHER" id="PTHR43847">
    <property type="entry name" value="BLL3993 PROTEIN"/>
    <property type="match status" value="1"/>
</dbReference>
<dbReference type="EMBL" id="OY288114">
    <property type="protein sequence ID" value="CAJ0849984.1"/>
    <property type="molecule type" value="Genomic_DNA"/>
</dbReference>
<evidence type="ECO:0000256" key="5">
    <source>
        <dbReference type="SAM" id="Phobius"/>
    </source>
</evidence>
<name>A0AA48LZY2_9ZZZZ</name>